<keyword evidence="3" id="KW-0349">Heme</keyword>
<evidence type="ECO:0000256" key="3">
    <source>
        <dbReference type="RuleBase" id="RU000461"/>
    </source>
</evidence>
<evidence type="ECO:0000256" key="2">
    <source>
        <dbReference type="ARBA" id="ARBA00010617"/>
    </source>
</evidence>
<dbReference type="PRINTS" id="PR00385">
    <property type="entry name" value="P450"/>
</dbReference>
<reference evidence="5" key="1">
    <citation type="journal article" date="2019" name="Int. J. Syst. Evol. Microbiol.">
        <title>The Global Catalogue of Microorganisms (GCM) 10K type strain sequencing project: providing services to taxonomists for standard genome sequencing and annotation.</title>
        <authorList>
            <consortium name="The Broad Institute Genomics Platform"/>
            <consortium name="The Broad Institute Genome Sequencing Center for Infectious Disease"/>
            <person name="Wu L."/>
            <person name="Ma J."/>
        </authorList>
    </citation>
    <scope>NUCLEOTIDE SEQUENCE [LARGE SCALE GENOMIC DNA]</scope>
    <source>
        <strain evidence="5">CGMCC 4.7289</strain>
    </source>
</reference>
<comment type="similarity">
    <text evidence="2 3">Belongs to the cytochrome P450 family.</text>
</comment>
<dbReference type="PANTHER" id="PTHR24305:SF166">
    <property type="entry name" value="CYTOCHROME P450 12A4, MITOCHONDRIAL-RELATED"/>
    <property type="match status" value="1"/>
</dbReference>
<sequence>MIRDLWRWVRDPVALLTERAAVAPAFELSLWRRAVVGYCPEWNRVVLGDLATFRAAGSLSGLTPYLAGGVVHSDVPEHDERRRDLNPSFHNRSLAVLLDRLDDVAARCAPAAEFEALAWASDVVRHLLNAAFFGGRLPDRLLRAFLSPLHRPMPHPLLPRPRLFHRIDRHIEAVLADAPPGTLAAALAGMPGAAEEIRVALAAGYDTTAHTLAWAAWHLAGAPEWRTPDVLPAVLDEVLRLYPAGWIGSRVAAADVTVAGTDIPAGTLVLYSPYLTHRDPGLWPDPEVFRPERFTAAGPGRPPWGFLPFSAGRRTCLGAHLARAMLRAALLPCLDGRLTQLGGDPTPRAGLTLRPRGPLRIAHNRT</sequence>
<dbReference type="PANTHER" id="PTHR24305">
    <property type="entry name" value="CYTOCHROME P450"/>
    <property type="match status" value="1"/>
</dbReference>
<dbReference type="EMBL" id="JBHSAY010000009">
    <property type="protein sequence ID" value="MFC4132761.1"/>
    <property type="molecule type" value="Genomic_DNA"/>
</dbReference>
<accession>A0ABV8LP25</accession>
<organism evidence="4 5">
    <name type="scientific">Hamadaea flava</name>
    <dbReference type="NCBI Taxonomy" id="1742688"/>
    <lineage>
        <taxon>Bacteria</taxon>
        <taxon>Bacillati</taxon>
        <taxon>Actinomycetota</taxon>
        <taxon>Actinomycetes</taxon>
        <taxon>Micromonosporales</taxon>
        <taxon>Micromonosporaceae</taxon>
        <taxon>Hamadaea</taxon>
    </lineage>
</organism>
<dbReference type="InterPro" id="IPR002397">
    <property type="entry name" value="Cyt_P450_B"/>
</dbReference>
<evidence type="ECO:0000256" key="1">
    <source>
        <dbReference type="ARBA" id="ARBA00001971"/>
    </source>
</evidence>
<evidence type="ECO:0000313" key="4">
    <source>
        <dbReference type="EMBL" id="MFC4132761.1"/>
    </source>
</evidence>
<dbReference type="Proteomes" id="UP001595816">
    <property type="component" value="Unassembled WGS sequence"/>
</dbReference>
<keyword evidence="5" id="KW-1185">Reference proteome</keyword>
<dbReference type="InterPro" id="IPR036396">
    <property type="entry name" value="Cyt_P450_sf"/>
</dbReference>
<dbReference type="RefSeq" id="WP_253752662.1">
    <property type="nucleotide sequence ID" value="NZ_JAMZDZ010000001.1"/>
</dbReference>
<dbReference type="PROSITE" id="PS00086">
    <property type="entry name" value="CYTOCHROME_P450"/>
    <property type="match status" value="1"/>
</dbReference>
<comment type="caution">
    <text evidence="4">The sequence shown here is derived from an EMBL/GenBank/DDBJ whole genome shotgun (WGS) entry which is preliminary data.</text>
</comment>
<comment type="cofactor">
    <cofactor evidence="1">
        <name>heme</name>
        <dbReference type="ChEBI" id="CHEBI:30413"/>
    </cofactor>
</comment>
<keyword evidence="3" id="KW-0503">Monooxygenase</keyword>
<name>A0ABV8LP25_9ACTN</name>
<dbReference type="InterPro" id="IPR050121">
    <property type="entry name" value="Cytochrome_P450_monoxygenase"/>
</dbReference>
<evidence type="ECO:0000313" key="5">
    <source>
        <dbReference type="Proteomes" id="UP001595816"/>
    </source>
</evidence>
<dbReference type="PRINTS" id="PR00359">
    <property type="entry name" value="BP450"/>
</dbReference>
<dbReference type="Pfam" id="PF00067">
    <property type="entry name" value="p450"/>
    <property type="match status" value="1"/>
</dbReference>
<dbReference type="SUPFAM" id="SSF48264">
    <property type="entry name" value="Cytochrome P450"/>
    <property type="match status" value="1"/>
</dbReference>
<keyword evidence="3" id="KW-0479">Metal-binding</keyword>
<dbReference type="Gene3D" id="1.10.630.10">
    <property type="entry name" value="Cytochrome P450"/>
    <property type="match status" value="1"/>
</dbReference>
<keyword evidence="3" id="KW-0560">Oxidoreductase</keyword>
<gene>
    <name evidence="4" type="ORF">ACFOZ4_19305</name>
</gene>
<proteinExistence type="inferred from homology"/>
<dbReference type="InterPro" id="IPR017972">
    <property type="entry name" value="Cyt_P450_CS"/>
</dbReference>
<dbReference type="InterPro" id="IPR001128">
    <property type="entry name" value="Cyt_P450"/>
</dbReference>
<protein>
    <submittedName>
        <fullName evidence="4">Cytochrome P450</fullName>
    </submittedName>
</protein>
<keyword evidence="3" id="KW-0408">Iron</keyword>